<evidence type="ECO:0000259" key="1">
    <source>
        <dbReference type="Pfam" id="PF01037"/>
    </source>
</evidence>
<dbReference type="Pfam" id="PF01037">
    <property type="entry name" value="AsnC_trans_reg"/>
    <property type="match status" value="1"/>
</dbReference>
<comment type="caution">
    <text evidence="2">The sequence shown here is derived from an EMBL/GenBank/DDBJ whole genome shotgun (WGS) entry which is preliminary data.</text>
</comment>
<dbReference type="Proteomes" id="UP000664779">
    <property type="component" value="Unassembled WGS sequence"/>
</dbReference>
<keyword evidence="3" id="KW-1185">Reference proteome</keyword>
<evidence type="ECO:0000313" key="2">
    <source>
        <dbReference type="EMBL" id="MBO0343604.1"/>
    </source>
</evidence>
<organism evidence="2 3">
    <name type="scientific">Roseibium limicola</name>
    <dbReference type="NCBI Taxonomy" id="2816037"/>
    <lineage>
        <taxon>Bacteria</taxon>
        <taxon>Pseudomonadati</taxon>
        <taxon>Pseudomonadota</taxon>
        <taxon>Alphaproteobacteria</taxon>
        <taxon>Hyphomicrobiales</taxon>
        <taxon>Stappiaceae</taxon>
        <taxon>Roseibium</taxon>
    </lineage>
</organism>
<accession>A0A939EJ77</accession>
<name>A0A939EJ77_9HYPH</name>
<protein>
    <submittedName>
        <fullName evidence="2">Lrp/AsnC ligand binding domain-containing protein</fullName>
    </submittedName>
</protein>
<dbReference type="InterPro" id="IPR011008">
    <property type="entry name" value="Dimeric_a/b-barrel"/>
</dbReference>
<dbReference type="EMBL" id="JAFLNF010000001">
    <property type="protein sequence ID" value="MBO0343604.1"/>
    <property type="molecule type" value="Genomic_DNA"/>
</dbReference>
<feature type="domain" description="Transcription regulator AsnC/Lrp ligand binding" evidence="1">
    <location>
        <begin position="6"/>
        <end position="76"/>
    </location>
</feature>
<sequence length="78" mass="8706">MTPFFVMIKCKLGETYQVANAIAMAEFASEIYSTSGDMDLLVKIYIDDGEDIGHFVNQKLHPIAGIVDTRTIITFKAF</sequence>
<dbReference type="AlphaFoldDB" id="A0A939EJ77"/>
<dbReference type="SUPFAM" id="SSF54909">
    <property type="entry name" value="Dimeric alpha+beta barrel"/>
    <property type="match status" value="1"/>
</dbReference>
<gene>
    <name evidence="2" type="ORF">J0X15_00085</name>
</gene>
<evidence type="ECO:0000313" key="3">
    <source>
        <dbReference type="Proteomes" id="UP000664779"/>
    </source>
</evidence>
<reference evidence="2" key="1">
    <citation type="submission" date="2021-03" db="EMBL/GenBank/DDBJ databases">
        <title>Roseibium sp. CAU 1637 isolated from Incheon.</title>
        <authorList>
            <person name="Kim W."/>
        </authorList>
    </citation>
    <scope>NUCLEOTIDE SEQUENCE</scope>
    <source>
        <strain evidence="2">CAU 1637</strain>
    </source>
</reference>
<proteinExistence type="predicted"/>
<dbReference type="RefSeq" id="WP_206937069.1">
    <property type="nucleotide sequence ID" value="NZ_JAFLNF010000001.1"/>
</dbReference>
<dbReference type="Gene3D" id="3.30.70.920">
    <property type="match status" value="1"/>
</dbReference>
<dbReference type="InterPro" id="IPR019887">
    <property type="entry name" value="Tscrpt_reg_AsnC/Lrp_C"/>
</dbReference>